<keyword evidence="3" id="KW-1185">Reference proteome</keyword>
<evidence type="ECO:0000313" key="2">
    <source>
        <dbReference type="EMBL" id="KGO27886.1"/>
    </source>
</evidence>
<evidence type="ECO:0000313" key="3">
    <source>
        <dbReference type="Proteomes" id="UP000030023"/>
    </source>
</evidence>
<reference evidence="2 3" key="1">
    <citation type="journal article" date="2014" name="Antonie Van Leeuwenhoek">
        <title>Oenococcus alcoholitolerans sp. nov., a lactic acid bacteria isolated from cachaca and ethanol fermentation processes.</title>
        <authorList>
            <person name="Badotti F."/>
            <person name="Moreira A.P."/>
            <person name="Tonon L.A."/>
            <person name="de Lucena B.T."/>
            <person name="Gomes Fde C."/>
            <person name="Kruger R."/>
            <person name="Thompson C.C."/>
            <person name="de Morais M.A.Jr."/>
            <person name="Rosa C.A."/>
            <person name="Thompson F.L."/>
        </authorList>
    </citation>
    <scope>NUCLEOTIDE SEQUENCE [LARGE SCALE GENOMIC DNA]</scope>
    <source>
        <strain evidence="2 3">UFRJ-M7.2.18</strain>
    </source>
</reference>
<sequence length="91" mass="10486">MIKAMIAMIDKIINNKPWLFIVFISGYFFAFQIKNFFLLDNRKIPKNISIKTKIMPTIVIFKFYIFGNKKTPAKAGATPVLPLIGMQIFDP</sequence>
<dbReference type="Proteomes" id="UP000030023">
    <property type="component" value="Unassembled WGS sequence"/>
</dbReference>
<keyword evidence="1" id="KW-0472">Membrane</keyword>
<keyword evidence="1" id="KW-0812">Transmembrane</keyword>
<proteinExistence type="predicted"/>
<evidence type="ECO:0000256" key="1">
    <source>
        <dbReference type="SAM" id="Phobius"/>
    </source>
</evidence>
<accession>A0ABR4XPY5</accession>
<gene>
    <name evidence="2" type="ORF">Q757_07340</name>
</gene>
<organism evidence="2 3">
    <name type="scientific">Oenococcus alcoholitolerans</name>
    <dbReference type="NCBI Taxonomy" id="931074"/>
    <lineage>
        <taxon>Bacteria</taxon>
        <taxon>Bacillati</taxon>
        <taxon>Bacillota</taxon>
        <taxon>Bacilli</taxon>
        <taxon>Lactobacillales</taxon>
        <taxon>Lactobacillaceae</taxon>
        <taxon>Oenococcus</taxon>
    </lineage>
</organism>
<keyword evidence="1" id="KW-1133">Transmembrane helix</keyword>
<name>A0ABR4XPY5_9LACO</name>
<feature type="transmembrane region" description="Helical" evidence="1">
    <location>
        <begin position="18"/>
        <end position="39"/>
    </location>
</feature>
<dbReference type="EMBL" id="AXCV01000375">
    <property type="protein sequence ID" value="KGO27886.1"/>
    <property type="molecule type" value="Genomic_DNA"/>
</dbReference>
<comment type="caution">
    <text evidence="2">The sequence shown here is derived from an EMBL/GenBank/DDBJ whole genome shotgun (WGS) entry which is preliminary data.</text>
</comment>
<protein>
    <submittedName>
        <fullName evidence="2">Uncharacterized protein</fullName>
    </submittedName>
</protein>